<reference evidence="3" key="1">
    <citation type="submission" date="2016-02" db="EMBL/GenBank/DDBJ databases">
        <authorList>
            <person name="Isern S."/>
            <person name="Barcellona C.M."/>
            <person name="Dozier K.D."/>
            <person name="Faust J.M."/>
            <person name="Fedrick A.J."/>
            <person name="Gagliardi L.E."/>
            <person name="Gatt S.M."/>
            <person name="Gleason P.S."/>
            <person name="Gomez E.A."/>
            <person name="Hoffman A.M."/>
            <person name="Jenkins M."/>
            <person name="Jones M.J."/>
            <person name="Lang J.F."/>
            <person name="Lequay S.M."/>
            <person name="Mars P.J."/>
            <person name="Mtchedlidze N."/>
            <person name="Osking Z.B."/>
            <person name="Paul L.M."/>
            <person name="Pica A.N."/>
            <person name="Robison M.D."/>
            <person name="Rodriguez D."/>
            <person name="Rosales K.A."/>
            <person name="Saravis L.E."/>
            <person name="Sisson B.M."/>
            <person name="Tan A.L."/>
            <person name="Voltaire R."/>
            <person name="Michael S.F."/>
            <person name="Warner M.H."/>
            <person name="Bradley K.W."/>
            <person name="Asai D.J."/>
            <person name="Bowman C.A."/>
            <person name="Russell D.A."/>
            <person name="Pope W.H."/>
            <person name="Jacobs-Sera D."/>
            <person name="Hendrix R.W."/>
            <person name="Hatfull G.F."/>
        </authorList>
    </citation>
    <scope>NUCLEOTIDE SEQUENCE [LARGE SCALE GENOMIC DNA]</scope>
</reference>
<keyword evidence="3" id="KW-1185">Reference proteome</keyword>
<dbReference type="EMBL" id="KU728633">
    <property type="protein sequence ID" value="AMQ67050.1"/>
    <property type="molecule type" value="Genomic_DNA"/>
</dbReference>
<evidence type="ECO:0000313" key="2">
    <source>
        <dbReference type="EMBL" id="AMQ67050.1"/>
    </source>
</evidence>
<gene>
    <name evidence="2" type="primary">115</name>
    <name evidence="2" type="ORF">SEA_BIPPER_115</name>
</gene>
<evidence type="ECO:0000313" key="3">
    <source>
        <dbReference type="Proteomes" id="UP000201826"/>
    </source>
</evidence>
<dbReference type="Proteomes" id="UP000201826">
    <property type="component" value="Segment"/>
</dbReference>
<evidence type="ECO:0000256" key="1">
    <source>
        <dbReference type="SAM" id="MobiDB-lite"/>
    </source>
</evidence>
<dbReference type="KEGG" id="vg:29125836"/>
<dbReference type="GeneID" id="29125836"/>
<name>A0A142F2P3_9CAUD</name>
<protein>
    <submittedName>
        <fullName evidence="2">Uncharacterized protein</fullName>
    </submittedName>
</protein>
<dbReference type="RefSeq" id="YP_009303262.1">
    <property type="nucleotide sequence ID" value="NC_031253.1"/>
</dbReference>
<accession>A0A142F2P3</accession>
<organism evidence="2 3">
    <name type="scientific">Mycobacterium phage Bipper</name>
    <dbReference type="NCBI Taxonomy" id="1805457"/>
    <lineage>
        <taxon>Viruses</taxon>
        <taxon>Duplodnaviria</taxon>
        <taxon>Heunggongvirae</taxon>
        <taxon>Uroviricota</taxon>
        <taxon>Caudoviricetes</taxon>
        <taxon>Bippervirus</taxon>
        <taxon>Bippervirus bipper</taxon>
    </lineage>
</organism>
<sequence length="141" mass="16202">MTCPTTRQQSTKPHHLNERHRMTTTSISLSVTVGLPWDSHMGRSIQLNRYGHHPQLVGHIRQLPVGDRRGHDRWTLELTPYVKDRLNSQQRLSIESIAQLWGDMEQARNGAYVVAGMLLAWWLANQLPRNTFDDLETAVAQ</sequence>
<feature type="compositionally biased region" description="Polar residues" evidence="1">
    <location>
        <begin position="1"/>
        <end position="11"/>
    </location>
</feature>
<feature type="region of interest" description="Disordered" evidence="1">
    <location>
        <begin position="1"/>
        <end position="23"/>
    </location>
</feature>
<proteinExistence type="predicted"/>